<dbReference type="SUPFAM" id="SSF75005">
    <property type="entry name" value="Arabinanase/levansucrase/invertase"/>
    <property type="match status" value="1"/>
</dbReference>
<dbReference type="InterPro" id="IPR050727">
    <property type="entry name" value="GH43_arabinanases"/>
</dbReference>
<keyword evidence="1" id="KW-0732">Signal</keyword>
<accession>A0A077R9T4</accession>
<proteinExistence type="predicted"/>
<protein>
    <submittedName>
        <fullName evidence="2">Carbon source-regulated protein (Putative arabinase)</fullName>
    </submittedName>
</protein>
<name>A0A077R9T4_9BASI</name>
<feature type="chain" id="PRO_5001723001" evidence="1">
    <location>
        <begin position="21"/>
        <end position="343"/>
    </location>
</feature>
<dbReference type="EMBL" id="HG529598">
    <property type="protein sequence ID" value="CDI53959.1"/>
    <property type="molecule type" value="Genomic_DNA"/>
</dbReference>
<evidence type="ECO:0000256" key="1">
    <source>
        <dbReference type="SAM" id="SignalP"/>
    </source>
</evidence>
<feature type="signal peptide" evidence="1">
    <location>
        <begin position="1"/>
        <end position="20"/>
    </location>
</feature>
<organism evidence="2">
    <name type="scientific">Melanopsichium pennsylvanicum 4</name>
    <dbReference type="NCBI Taxonomy" id="1398559"/>
    <lineage>
        <taxon>Eukaryota</taxon>
        <taxon>Fungi</taxon>
        <taxon>Dikarya</taxon>
        <taxon>Basidiomycota</taxon>
        <taxon>Ustilaginomycotina</taxon>
        <taxon>Ustilaginomycetes</taxon>
        <taxon>Ustilaginales</taxon>
        <taxon>Ustilaginaceae</taxon>
        <taxon>Melanopsichium</taxon>
    </lineage>
</organism>
<dbReference type="AlphaFoldDB" id="A0A077R9T4"/>
<dbReference type="InterPro" id="IPR023296">
    <property type="entry name" value="Glyco_hydro_beta-prop_sf"/>
</dbReference>
<evidence type="ECO:0000313" key="2">
    <source>
        <dbReference type="EMBL" id="CDI53959.1"/>
    </source>
</evidence>
<dbReference type="Gene3D" id="2.115.10.20">
    <property type="entry name" value="Glycosyl hydrolase domain, family 43"/>
    <property type="match status" value="1"/>
</dbReference>
<reference evidence="2" key="1">
    <citation type="journal article" date="2014" name="Genome Biol. Evol.">
        <title>Gene Loss Rather Than Gene Gain Is Associated with a Host Jump from Monocots to Dicots in the Smut Fungus Melanopsichium pennsylvanicum.</title>
        <authorList>
            <person name="Sharma R."/>
            <person name="Mishra B."/>
            <person name="Runge F."/>
            <person name="Thines M."/>
        </authorList>
    </citation>
    <scope>NUCLEOTIDE SEQUENCE</scope>
    <source>
        <strain evidence="2">4</strain>
    </source>
</reference>
<dbReference type="PANTHER" id="PTHR43301:SF3">
    <property type="entry name" value="ARABINAN ENDO-1,5-ALPHA-L-ARABINOSIDASE A-RELATED"/>
    <property type="match status" value="1"/>
</dbReference>
<sequence length="343" mass="38539">MTSFSLIAVFLSLFLGAVYSLPSSSFLTRSTDSHSGGADGYFAVTFKTTEEKIFGHVAKVGEETTFTAVNQGKPLLVASKGTRGVRDPFVVASPTHDRFWIIGTDLNASAINQNFTEARHYGSTSLHIWESTDLVNWSGDNLVQVMPDSLQAGMVWAPSAVYDHSIDQFSVFWASKTFPADDPGHLTNGSLDQIWYAHTKDFRNFTMPRVWASSDVGLIDQEILTTSDKNTFYRFLKDENVTEVYAEKTTTGLFGEWHRLGKTVVQGRREGPASYRDIRNPSRTYLWVDNYNATIPGYEAYYSDDIDSNVWTPTSPSLTPATMRHGAIIPVTKRQMHRLMKWR</sequence>
<dbReference type="PANTHER" id="PTHR43301">
    <property type="entry name" value="ARABINAN ENDO-1,5-ALPHA-L-ARABINOSIDASE"/>
    <property type="match status" value="1"/>
</dbReference>
<dbReference type="CDD" id="cd08983">
    <property type="entry name" value="GH43_Bt3655-like"/>
    <property type="match status" value="1"/>
</dbReference>